<protein>
    <submittedName>
        <fullName evidence="3">FAD-dependent oxidoreductase</fullName>
    </submittedName>
</protein>
<evidence type="ECO:0000256" key="1">
    <source>
        <dbReference type="ARBA" id="ARBA00023002"/>
    </source>
</evidence>
<organism evidence="3 4">
    <name type="scientific">Tianweitania populi</name>
    <dbReference type="NCBI Taxonomy" id="1607949"/>
    <lineage>
        <taxon>Bacteria</taxon>
        <taxon>Pseudomonadati</taxon>
        <taxon>Pseudomonadota</taxon>
        <taxon>Alphaproteobacteria</taxon>
        <taxon>Hyphomicrobiales</taxon>
        <taxon>Phyllobacteriaceae</taxon>
        <taxon>Tianweitania</taxon>
    </lineage>
</organism>
<evidence type="ECO:0000259" key="2">
    <source>
        <dbReference type="Pfam" id="PF01266"/>
    </source>
</evidence>
<gene>
    <name evidence="3" type="ORF">GCM10016234_14670</name>
</gene>
<dbReference type="Pfam" id="PF01266">
    <property type="entry name" value="DAO"/>
    <property type="match status" value="1"/>
</dbReference>
<accession>A0A8J3GKD7</accession>
<dbReference type="PANTHER" id="PTHR13847">
    <property type="entry name" value="SARCOSINE DEHYDROGENASE-RELATED"/>
    <property type="match status" value="1"/>
</dbReference>
<dbReference type="AlphaFoldDB" id="A0A8J3GKD7"/>
<dbReference type="Proteomes" id="UP000630142">
    <property type="component" value="Unassembled WGS sequence"/>
</dbReference>
<reference evidence="3" key="1">
    <citation type="journal article" date="2014" name="Int. J. Syst. Evol. Microbiol.">
        <title>Complete genome sequence of Corynebacterium casei LMG S-19264T (=DSM 44701T), isolated from a smear-ripened cheese.</title>
        <authorList>
            <consortium name="US DOE Joint Genome Institute (JGI-PGF)"/>
            <person name="Walter F."/>
            <person name="Albersmeier A."/>
            <person name="Kalinowski J."/>
            <person name="Ruckert C."/>
        </authorList>
    </citation>
    <scope>NUCLEOTIDE SEQUENCE</scope>
    <source>
        <strain evidence="3">KCTC 42249</strain>
    </source>
</reference>
<reference evidence="3" key="2">
    <citation type="submission" date="2020-09" db="EMBL/GenBank/DDBJ databases">
        <authorList>
            <person name="Sun Q."/>
            <person name="Kim S."/>
        </authorList>
    </citation>
    <scope>NUCLEOTIDE SEQUENCE</scope>
    <source>
        <strain evidence="3">KCTC 42249</strain>
    </source>
</reference>
<keyword evidence="4" id="KW-1185">Reference proteome</keyword>
<dbReference type="GO" id="GO:0016491">
    <property type="term" value="F:oxidoreductase activity"/>
    <property type="evidence" value="ECO:0007669"/>
    <property type="project" value="UniProtKB-KW"/>
</dbReference>
<sequence length="418" mass="45637">MTRHLDLRGGKPVWVTYKAPEVPVHELTRDAKCDVLIVGMGISGAMMAESLTDAGFSVIVIDRRDGAMLGSTPATTALVQFEIDQPLSTLSKKLGTAKAEQAWRRSRNAVANLQARIEDLGIPCDHEPRNSLFIVGDVMDADALKAEADMRRAAGIYSRFLNASELSHEFGLEREGAILSFDNLAINPRKLTAHLHLKAIERGARYFAPVEAVEVKDSCDGVEVTTDSGHTISADHLVLATGYELLDPAPQSGHKIISTWAIATEPQPENLWPKETFIWEASDPYLYLRTLPDGRVICGGEDEDFTDEDKRDAMLQEKTERISAKMKALMPKLDTKPAFRWSGSFGVTETGLPWIGALPSHPRIFSMMGYGGNGITYSRIGVELVTGALTGNPDSDADLFAFTSGVSLIRRLIPTALA</sequence>
<dbReference type="Gene3D" id="3.30.9.10">
    <property type="entry name" value="D-Amino Acid Oxidase, subunit A, domain 2"/>
    <property type="match status" value="1"/>
</dbReference>
<proteinExistence type="predicted"/>
<dbReference type="PANTHER" id="PTHR13847:SF201">
    <property type="entry name" value="PUTATIBE OXIDOREDUCTASE"/>
    <property type="match status" value="1"/>
</dbReference>
<dbReference type="Gene3D" id="3.50.50.60">
    <property type="entry name" value="FAD/NAD(P)-binding domain"/>
    <property type="match status" value="1"/>
</dbReference>
<dbReference type="SUPFAM" id="SSF51905">
    <property type="entry name" value="FAD/NAD(P)-binding domain"/>
    <property type="match status" value="1"/>
</dbReference>
<dbReference type="RefSeq" id="WP_189502789.1">
    <property type="nucleotide sequence ID" value="NZ_BMZQ01000001.1"/>
</dbReference>
<evidence type="ECO:0000313" key="3">
    <source>
        <dbReference type="EMBL" id="GHD11485.1"/>
    </source>
</evidence>
<keyword evidence="1" id="KW-0560">Oxidoreductase</keyword>
<feature type="domain" description="FAD dependent oxidoreductase" evidence="2">
    <location>
        <begin position="34"/>
        <end position="380"/>
    </location>
</feature>
<dbReference type="InterPro" id="IPR006076">
    <property type="entry name" value="FAD-dep_OxRdtase"/>
</dbReference>
<dbReference type="InterPro" id="IPR036188">
    <property type="entry name" value="FAD/NAD-bd_sf"/>
</dbReference>
<name>A0A8J3GKD7_9HYPH</name>
<comment type="caution">
    <text evidence="3">The sequence shown here is derived from an EMBL/GenBank/DDBJ whole genome shotgun (WGS) entry which is preliminary data.</text>
</comment>
<dbReference type="EMBL" id="BMZQ01000001">
    <property type="protein sequence ID" value="GHD11485.1"/>
    <property type="molecule type" value="Genomic_DNA"/>
</dbReference>
<dbReference type="GO" id="GO:0005737">
    <property type="term" value="C:cytoplasm"/>
    <property type="evidence" value="ECO:0007669"/>
    <property type="project" value="TreeGrafter"/>
</dbReference>
<evidence type="ECO:0000313" key="4">
    <source>
        <dbReference type="Proteomes" id="UP000630142"/>
    </source>
</evidence>